<dbReference type="InterPro" id="IPR040442">
    <property type="entry name" value="Pyrv_kinase-like_dom_sf"/>
</dbReference>
<organism evidence="1">
    <name type="scientific">Agromyces sp. G08B096</name>
    <dbReference type="NCBI Taxonomy" id="3156399"/>
    <lineage>
        <taxon>Bacteria</taxon>
        <taxon>Bacillati</taxon>
        <taxon>Actinomycetota</taxon>
        <taxon>Actinomycetes</taxon>
        <taxon>Micrococcales</taxon>
        <taxon>Microbacteriaceae</taxon>
        <taxon>Agromyces</taxon>
    </lineage>
</organism>
<sequence length="303" mass="30486">MLTPAEFRALHRPGAPLLLPNAWDLASARWLHAAGYEVLGTTSLGVAAVAGLPDGAGVAADATLHLARRLTSAGLTVTVDIEAGFSTDPAAVGAYAAALAALGVVGVNIEDSAPDGDLLPAATTADRIAAIASAAPGLFVNARTDAFWIESSEARGDRLAEAVGRLRRYEAAGASGVFVPGVLEAEEVRTLVAATALPLNMLVQPPGGFDLRGLARLGVARVSTGSLLVRAALGAVVATLAALEPDASAQVAEPQIAEARVAGGPVSPGELDLRADRLAAARALAPVVPGYAEVADHLARTAD</sequence>
<dbReference type="EMBL" id="CP158374">
    <property type="protein sequence ID" value="XBX80871.1"/>
    <property type="molecule type" value="Genomic_DNA"/>
</dbReference>
<name>A0AAU7W559_9MICO</name>
<dbReference type="Gene3D" id="3.20.20.60">
    <property type="entry name" value="Phosphoenolpyruvate-binding domains"/>
    <property type="match status" value="1"/>
</dbReference>
<evidence type="ECO:0000313" key="1">
    <source>
        <dbReference type="EMBL" id="XBX80871.1"/>
    </source>
</evidence>
<keyword evidence="1" id="KW-0456">Lyase</keyword>
<dbReference type="PANTHER" id="PTHR42905">
    <property type="entry name" value="PHOSPHOENOLPYRUVATE CARBOXYLASE"/>
    <property type="match status" value="1"/>
</dbReference>
<dbReference type="InterPro" id="IPR015813">
    <property type="entry name" value="Pyrv/PenolPyrv_kinase-like_dom"/>
</dbReference>
<accession>A0AAU7W559</accession>
<proteinExistence type="predicted"/>
<dbReference type="Pfam" id="PF13714">
    <property type="entry name" value="PEP_mutase"/>
    <property type="match status" value="1"/>
</dbReference>
<protein>
    <submittedName>
        <fullName evidence="1">Isocitrate lyase/phosphoenolpyruvate mutase family protein</fullName>
    </submittedName>
</protein>
<dbReference type="SUPFAM" id="SSF51621">
    <property type="entry name" value="Phosphoenolpyruvate/pyruvate domain"/>
    <property type="match status" value="1"/>
</dbReference>
<dbReference type="PANTHER" id="PTHR42905:SF16">
    <property type="entry name" value="CARBOXYPHOSPHONOENOLPYRUVATE PHOSPHONOMUTASE-LIKE PROTEIN (AFU_ORTHOLOGUE AFUA_5G07230)"/>
    <property type="match status" value="1"/>
</dbReference>
<dbReference type="GO" id="GO:0016829">
    <property type="term" value="F:lyase activity"/>
    <property type="evidence" value="ECO:0007669"/>
    <property type="project" value="UniProtKB-KW"/>
</dbReference>
<gene>
    <name evidence="1" type="ORF">ABIQ69_09585</name>
</gene>
<dbReference type="CDD" id="cd00377">
    <property type="entry name" value="ICL_PEPM"/>
    <property type="match status" value="1"/>
</dbReference>
<dbReference type="InterPro" id="IPR039556">
    <property type="entry name" value="ICL/PEPM"/>
</dbReference>
<reference evidence="1" key="1">
    <citation type="submission" date="2024-05" db="EMBL/GenBank/DDBJ databases">
        <authorList>
            <person name="Yu L."/>
        </authorList>
    </citation>
    <scope>NUCLEOTIDE SEQUENCE</scope>
    <source>
        <strain evidence="1">G08B096</strain>
    </source>
</reference>
<dbReference type="RefSeq" id="WP_350346897.1">
    <property type="nucleotide sequence ID" value="NZ_CP158374.1"/>
</dbReference>
<dbReference type="AlphaFoldDB" id="A0AAU7W559"/>